<feature type="compositionally biased region" description="Polar residues" evidence="3">
    <location>
        <begin position="316"/>
        <end position="326"/>
    </location>
</feature>
<dbReference type="InterPro" id="IPR021622">
    <property type="entry name" value="Afadin/alpha-actinin-bd"/>
</dbReference>
<evidence type="ECO:0000313" key="4">
    <source>
        <dbReference type="EMBL" id="TIB75732.1"/>
    </source>
</evidence>
<gene>
    <name evidence="9" type="ORF">E3Q01_03794</name>
    <name evidence="8" type="ORF">E3Q02_03924</name>
    <name evidence="7" type="ORF">E3Q03_03801</name>
    <name evidence="6" type="ORF">E3Q10_03836</name>
    <name evidence="5" type="ORF">E3Q17_03830</name>
    <name evidence="4" type="ORF">E3Q22_03873</name>
</gene>
<dbReference type="Proteomes" id="UP000305362">
    <property type="component" value="Unassembled WGS sequence"/>
</dbReference>
<organism evidence="4 14">
    <name type="scientific">Wallemia mellicola</name>
    <dbReference type="NCBI Taxonomy" id="1708541"/>
    <lineage>
        <taxon>Eukaryota</taxon>
        <taxon>Fungi</taxon>
        <taxon>Dikarya</taxon>
        <taxon>Basidiomycota</taxon>
        <taxon>Wallemiomycotina</taxon>
        <taxon>Wallemiomycetes</taxon>
        <taxon>Wallemiales</taxon>
        <taxon>Wallemiaceae</taxon>
        <taxon>Wallemia</taxon>
    </lineage>
</organism>
<dbReference type="EMBL" id="SPRW01000062">
    <property type="protein sequence ID" value="TIC61374.1"/>
    <property type="molecule type" value="Genomic_DNA"/>
</dbReference>
<name>A0A4V4MFE2_9BASI</name>
<evidence type="ECO:0000313" key="6">
    <source>
        <dbReference type="EMBL" id="TIC25142.1"/>
    </source>
</evidence>
<evidence type="ECO:0000313" key="13">
    <source>
        <dbReference type="Proteomes" id="UP000309601"/>
    </source>
</evidence>
<evidence type="ECO:0000256" key="2">
    <source>
        <dbReference type="ARBA" id="ARBA00023054"/>
    </source>
</evidence>
<dbReference type="OrthoDB" id="10564285at2759"/>
<dbReference type="AlphaFoldDB" id="A0A4V4MFE2"/>
<keyword evidence="2" id="KW-0175">Coiled coil</keyword>
<dbReference type="Pfam" id="PF11559">
    <property type="entry name" value="ADIP"/>
    <property type="match status" value="1"/>
</dbReference>
<dbReference type="EMBL" id="SPRH01000063">
    <property type="protein sequence ID" value="TIB96482.1"/>
    <property type="molecule type" value="Genomic_DNA"/>
</dbReference>
<dbReference type="Proteomes" id="UP000307169">
    <property type="component" value="Unassembled WGS sequence"/>
</dbReference>
<dbReference type="EMBL" id="SPRX01000063">
    <property type="protein sequence ID" value="TIC62697.1"/>
    <property type="molecule type" value="Genomic_DNA"/>
</dbReference>
<evidence type="ECO:0000313" key="14">
    <source>
        <dbReference type="Proteomes" id="UP000310685"/>
    </source>
</evidence>
<feature type="region of interest" description="Disordered" evidence="3">
    <location>
        <begin position="300"/>
        <end position="379"/>
    </location>
</feature>
<evidence type="ECO:0000313" key="10">
    <source>
        <dbReference type="Proteomes" id="UP000305362"/>
    </source>
</evidence>
<feature type="compositionally biased region" description="Polar residues" evidence="3">
    <location>
        <begin position="152"/>
        <end position="161"/>
    </location>
</feature>
<evidence type="ECO:0000313" key="7">
    <source>
        <dbReference type="EMBL" id="TIC59478.1"/>
    </source>
</evidence>
<evidence type="ECO:0000313" key="5">
    <source>
        <dbReference type="EMBL" id="TIB96482.1"/>
    </source>
</evidence>
<dbReference type="Proteomes" id="UP000309601">
    <property type="component" value="Unassembled WGS sequence"/>
</dbReference>
<dbReference type="EMBL" id="SPRO01000061">
    <property type="protein sequence ID" value="TIC25142.1"/>
    <property type="molecule type" value="Genomic_DNA"/>
</dbReference>
<dbReference type="EMBL" id="SPRV01000061">
    <property type="protein sequence ID" value="TIC59478.1"/>
    <property type="molecule type" value="Genomic_DNA"/>
</dbReference>
<comment type="caution">
    <text evidence="4">The sequence shown here is derived from an EMBL/GenBank/DDBJ whole genome shotgun (WGS) entry which is preliminary data.</text>
</comment>
<evidence type="ECO:0000313" key="12">
    <source>
        <dbReference type="Proteomes" id="UP000307169"/>
    </source>
</evidence>
<reference evidence="10 11" key="1">
    <citation type="submission" date="2019-03" db="EMBL/GenBank/DDBJ databases">
        <title>Sequencing 25 genomes of Wallemia mellicola.</title>
        <authorList>
            <person name="Gostincar C."/>
        </authorList>
    </citation>
    <scope>NUCLEOTIDE SEQUENCE [LARGE SCALE GENOMIC DNA]</scope>
    <source>
        <strain evidence="5 12">EXF-1262</strain>
        <strain evidence="8 13">EXF-1274</strain>
        <strain evidence="7 10">EXF-1277</strain>
        <strain evidence="4 14">EXF-6152</strain>
        <strain evidence="9 15">EXF-757</strain>
        <strain evidence="6 11">EXF-8738</strain>
    </source>
</reference>
<evidence type="ECO:0000256" key="1">
    <source>
        <dbReference type="ARBA" id="ARBA00009291"/>
    </source>
</evidence>
<feature type="compositionally biased region" description="Basic and acidic residues" evidence="3">
    <location>
        <begin position="338"/>
        <end position="352"/>
    </location>
</feature>
<dbReference type="EMBL" id="SPRC01000058">
    <property type="protein sequence ID" value="TIB75732.1"/>
    <property type="molecule type" value="Genomic_DNA"/>
</dbReference>
<protein>
    <submittedName>
        <fullName evidence="4">Uncharacterized protein</fullName>
    </submittedName>
</protein>
<evidence type="ECO:0000313" key="8">
    <source>
        <dbReference type="EMBL" id="TIC61374.1"/>
    </source>
</evidence>
<accession>A0A4V4MFE2</accession>
<feature type="compositionally biased region" description="Basic and acidic residues" evidence="3">
    <location>
        <begin position="138"/>
        <end position="150"/>
    </location>
</feature>
<proteinExistence type="inferred from homology"/>
<dbReference type="OMA" id="NNDYEHT"/>
<sequence length="379" mass="43720">MSNNKNEKTDDYINNELIIRGFIKDKIDLNPMKSKDREKLSKLLLNYLDLVEQNVELRDDHLQFSNQKSYEFERLERILAESEQTNNNSAKEIEQYKHKIHSLEQSLKEERDAHKTTRHQLSLSKSLTQSISKQNNQDLKRRQAEQDKRSGVSLSGPTTSAQSDDFLDRALLQSKHSEVKLTQENAQWRDLINDLGGHLSELATDATRRVELLTEQTISIDNPPNKPPRATLSAINQTKDRLNLYINVLKTSIKRLSGQKTFNFVDDYDFDKLDVIKQDYITIKANIDELFKGTVGTIKRNQDDTSEGFKPRRSNRLNLSDLTTNYEDNQNNEDEDKVVDLQDTRPTKISKIDHHRRSSTRRPSAAAGNSKLAEARIRG</sequence>
<evidence type="ECO:0000313" key="15">
    <source>
        <dbReference type="Proteomes" id="UP000310708"/>
    </source>
</evidence>
<feature type="compositionally biased region" description="Polar residues" evidence="3">
    <location>
        <begin position="119"/>
        <end position="137"/>
    </location>
</feature>
<evidence type="ECO:0000313" key="11">
    <source>
        <dbReference type="Proteomes" id="UP000305647"/>
    </source>
</evidence>
<feature type="region of interest" description="Disordered" evidence="3">
    <location>
        <begin position="109"/>
        <end position="161"/>
    </location>
</feature>
<evidence type="ECO:0000313" key="9">
    <source>
        <dbReference type="EMBL" id="TIC62697.1"/>
    </source>
</evidence>
<evidence type="ECO:0000256" key="3">
    <source>
        <dbReference type="SAM" id="MobiDB-lite"/>
    </source>
</evidence>
<comment type="similarity">
    <text evidence="1">Belongs to the ADIP family.</text>
</comment>
<dbReference type="Proteomes" id="UP000310685">
    <property type="component" value="Unassembled WGS sequence"/>
</dbReference>
<dbReference type="Proteomes" id="UP000310708">
    <property type="component" value="Unassembled WGS sequence"/>
</dbReference>
<dbReference type="Proteomes" id="UP000305647">
    <property type="component" value="Unassembled WGS sequence"/>
</dbReference>
<feature type="compositionally biased region" description="Basic and acidic residues" evidence="3">
    <location>
        <begin position="300"/>
        <end position="310"/>
    </location>
</feature>